<sequence>MTDEPSSRSSTATKHPHTWVVAAEIVVEEAVARVANFRGSFKTKVEQRIDALDTYCKNCRRPFADVSAFDCDALVDNRHLIGGDQSVRAKRKPAPTPPPGAKLVKGGTYSRYGLKAYVAGVSRPHM</sequence>
<evidence type="ECO:0000313" key="2">
    <source>
        <dbReference type="Proteomes" id="UP001595839"/>
    </source>
</evidence>
<keyword evidence="2" id="KW-1185">Reference proteome</keyword>
<name>A0ABV9BBX5_9ACTN</name>
<organism evidence="1 2">
    <name type="scientific">Streptomyces vulcanius</name>
    <dbReference type="NCBI Taxonomy" id="1441876"/>
    <lineage>
        <taxon>Bacteria</taxon>
        <taxon>Bacillati</taxon>
        <taxon>Actinomycetota</taxon>
        <taxon>Actinomycetes</taxon>
        <taxon>Kitasatosporales</taxon>
        <taxon>Streptomycetaceae</taxon>
        <taxon>Streptomyces</taxon>
    </lineage>
</organism>
<comment type="caution">
    <text evidence="1">The sequence shown here is derived from an EMBL/GenBank/DDBJ whole genome shotgun (WGS) entry which is preliminary data.</text>
</comment>
<proteinExistence type="predicted"/>
<dbReference type="RefSeq" id="WP_381187673.1">
    <property type="nucleotide sequence ID" value="NZ_JBHSFK010000084.1"/>
</dbReference>
<dbReference type="Proteomes" id="UP001595839">
    <property type="component" value="Unassembled WGS sequence"/>
</dbReference>
<evidence type="ECO:0000313" key="1">
    <source>
        <dbReference type="EMBL" id="MFC4508475.1"/>
    </source>
</evidence>
<gene>
    <name evidence="1" type="ORF">ACFPIH_55380</name>
</gene>
<dbReference type="EMBL" id="JBHSFK010000084">
    <property type="protein sequence ID" value="MFC4508475.1"/>
    <property type="molecule type" value="Genomic_DNA"/>
</dbReference>
<reference evidence="2" key="1">
    <citation type="journal article" date="2019" name="Int. J. Syst. Evol. Microbiol.">
        <title>The Global Catalogue of Microorganisms (GCM) 10K type strain sequencing project: providing services to taxonomists for standard genome sequencing and annotation.</title>
        <authorList>
            <consortium name="The Broad Institute Genomics Platform"/>
            <consortium name="The Broad Institute Genome Sequencing Center for Infectious Disease"/>
            <person name="Wu L."/>
            <person name="Ma J."/>
        </authorList>
    </citation>
    <scope>NUCLEOTIDE SEQUENCE [LARGE SCALE GENOMIC DNA]</scope>
    <source>
        <strain evidence="2">CGMCC 4.7177</strain>
    </source>
</reference>
<accession>A0ABV9BBX5</accession>
<protein>
    <submittedName>
        <fullName evidence="1">Uncharacterized protein</fullName>
    </submittedName>
</protein>